<proteinExistence type="predicted"/>
<dbReference type="GO" id="GO:0005576">
    <property type="term" value="C:extracellular region"/>
    <property type="evidence" value="ECO:0007669"/>
    <property type="project" value="UniProtKB-SubCell"/>
</dbReference>
<evidence type="ECO:0000256" key="2">
    <source>
        <dbReference type="ARBA" id="ARBA00022729"/>
    </source>
</evidence>
<comment type="caution">
    <text evidence="5">The sequence shown here is derived from an EMBL/GenBank/DDBJ whole genome shotgun (WGS) entry which is preliminary data.</text>
</comment>
<name>A0A366CUN6_9GAMM</name>
<keyword evidence="6" id="KW-1185">Reference proteome</keyword>
<dbReference type="Pfam" id="PF01522">
    <property type="entry name" value="Polysacc_deac_1"/>
    <property type="match status" value="1"/>
</dbReference>
<feature type="signal peptide" evidence="3">
    <location>
        <begin position="1"/>
        <end position="27"/>
    </location>
</feature>
<dbReference type="PANTHER" id="PTHR34216:SF3">
    <property type="entry name" value="POLY-BETA-1,6-N-ACETYL-D-GLUCOSAMINE N-DEACETYLASE"/>
    <property type="match status" value="1"/>
</dbReference>
<dbReference type="InterPro" id="IPR011330">
    <property type="entry name" value="Glyco_hydro/deAcase_b/a-brl"/>
</dbReference>
<evidence type="ECO:0000313" key="5">
    <source>
        <dbReference type="EMBL" id="RBO80014.1"/>
    </source>
</evidence>
<evidence type="ECO:0000256" key="3">
    <source>
        <dbReference type="SAM" id="SignalP"/>
    </source>
</evidence>
<dbReference type="GO" id="GO:0016810">
    <property type="term" value="F:hydrolase activity, acting on carbon-nitrogen (but not peptide) bonds"/>
    <property type="evidence" value="ECO:0007669"/>
    <property type="project" value="InterPro"/>
</dbReference>
<evidence type="ECO:0000256" key="1">
    <source>
        <dbReference type="ARBA" id="ARBA00004613"/>
    </source>
</evidence>
<feature type="chain" id="PRO_5016859878" evidence="3">
    <location>
        <begin position="28"/>
        <end position="359"/>
    </location>
</feature>
<dbReference type="AlphaFoldDB" id="A0A366CUN6"/>
<dbReference type="CDD" id="cd10973">
    <property type="entry name" value="CE4_DAC_u4_5s"/>
    <property type="match status" value="1"/>
</dbReference>
<organism evidence="5 6">
    <name type="scientific">Marinomonas aquiplantarum</name>
    <dbReference type="NCBI Taxonomy" id="491951"/>
    <lineage>
        <taxon>Bacteria</taxon>
        <taxon>Pseudomonadati</taxon>
        <taxon>Pseudomonadota</taxon>
        <taxon>Gammaproteobacteria</taxon>
        <taxon>Oceanospirillales</taxon>
        <taxon>Oceanospirillaceae</taxon>
        <taxon>Marinomonas</taxon>
    </lineage>
</organism>
<dbReference type="InterPro" id="IPR002509">
    <property type="entry name" value="NODB_dom"/>
</dbReference>
<dbReference type="SUPFAM" id="SSF88713">
    <property type="entry name" value="Glycoside hydrolase/deacetylase"/>
    <property type="match status" value="1"/>
</dbReference>
<dbReference type="EMBL" id="QNRF01000009">
    <property type="protein sequence ID" value="RBO80014.1"/>
    <property type="molecule type" value="Genomic_DNA"/>
</dbReference>
<keyword evidence="2 3" id="KW-0732">Signal</keyword>
<dbReference type="InterPro" id="IPR051398">
    <property type="entry name" value="Polysacch_Deacetylase"/>
</dbReference>
<comment type="subcellular location">
    <subcellularLocation>
        <location evidence="1">Secreted</location>
    </subcellularLocation>
</comment>
<dbReference type="PANTHER" id="PTHR34216">
    <property type="match status" value="1"/>
</dbReference>
<sequence length="359" mass="40255">MLSKFRYGVMRCGLLVGALGVSVMTQAQDFIPVLQYHHVSSTSPKSTSVTPEQFTEHMDYLQTAGFKVIDLKTALEDLKANKPLPEKAVAITFDDAYRNIYKAGFPILKERDFPFTVFINTEPVERNSRSFLTWQQMKEMEEFGGVFANHTISHPYMLRKLEGETDVAWLKRMENEVDTVEALLNEHLGHSPKMLAYPYGESDHTIRDMMAEKGIMAFGQQSGVVSADSDFENLPRFPASGAYAKLTTLKTKLNSQPMPLSNVEAGGDFAGADPVSIRLTFKEGKYRFKDLACYVSGQGKAVLEWASDHEVVATAPKAFGTGRGRINCTMPDRTGRSYYWYSNVWIRAAADQNYVSEKS</sequence>
<gene>
    <name evidence="5" type="ORF">DFP76_10966</name>
</gene>
<feature type="domain" description="NodB homology" evidence="4">
    <location>
        <begin position="87"/>
        <end position="289"/>
    </location>
</feature>
<dbReference type="GO" id="GO:0005975">
    <property type="term" value="P:carbohydrate metabolic process"/>
    <property type="evidence" value="ECO:0007669"/>
    <property type="project" value="InterPro"/>
</dbReference>
<protein>
    <submittedName>
        <fullName evidence="5">Polysaccharide deacetylase</fullName>
    </submittedName>
</protein>
<dbReference type="PROSITE" id="PS51677">
    <property type="entry name" value="NODB"/>
    <property type="match status" value="1"/>
</dbReference>
<dbReference type="Proteomes" id="UP000252086">
    <property type="component" value="Unassembled WGS sequence"/>
</dbReference>
<dbReference type="RefSeq" id="WP_113875417.1">
    <property type="nucleotide sequence ID" value="NZ_QNRF01000009.1"/>
</dbReference>
<accession>A0A366CUN6</accession>
<evidence type="ECO:0000313" key="6">
    <source>
        <dbReference type="Proteomes" id="UP000252086"/>
    </source>
</evidence>
<reference evidence="5 6" key="1">
    <citation type="submission" date="2018-06" db="EMBL/GenBank/DDBJ databases">
        <title>Genomic Encyclopedia of Type Strains, Phase III (KMG-III): the genomes of soil and plant-associated and newly described type strains.</title>
        <authorList>
            <person name="Whitman W."/>
        </authorList>
    </citation>
    <scope>NUCLEOTIDE SEQUENCE [LARGE SCALE GENOMIC DNA]</scope>
    <source>
        <strain evidence="5 6">CECT 7732</strain>
    </source>
</reference>
<dbReference type="Gene3D" id="3.20.20.370">
    <property type="entry name" value="Glycoside hydrolase/deacetylase"/>
    <property type="match status" value="1"/>
</dbReference>
<evidence type="ECO:0000259" key="4">
    <source>
        <dbReference type="PROSITE" id="PS51677"/>
    </source>
</evidence>
<dbReference type="OrthoDB" id="9814639at2"/>